<dbReference type="RefSeq" id="WP_154237475.1">
    <property type="nucleotide sequence ID" value="NZ_AP031450.1"/>
</dbReference>
<evidence type="ECO:0000313" key="4">
    <source>
        <dbReference type="Proteomes" id="UP000433575"/>
    </source>
</evidence>
<dbReference type="Proteomes" id="UP000480929">
    <property type="component" value="Unassembled WGS sequence"/>
</dbReference>
<feature type="transmembrane region" description="Helical" evidence="1">
    <location>
        <begin position="21"/>
        <end position="39"/>
    </location>
</feature>
<gene>
    <name evidence="3" type="ORF">GKD88_00255</name>
    <name evidence="2" type="ORF">GKE08_00250</name>
</gene>
<protein>
    <submittedName>
        <fullName evidence="2">Uncharacterized protein</fullName>
    </submittedName>
</protein>
<reference evidence="4 5" key="1">
    <citation type="journal article" date="2019" name="Nat. Med.">
        <title>A library of human gut bacterial isolates paired with longitudinal multiomics data enables mechanistic microbiome research.</title>
        <authorList>
            <person name="Poyet M."/>
            <person name="Groussin M."/>
            <person name="Gibbons S.M."/>
            <person name="Avila-Pacheco J."/>
            <person name="Jiang X."/>
            <person name="Kearney S.M."/>
            <person name="Perrotta A.R."/>
            <person name="Berdy B."/>
            <person name="Zhao S."/>
            <person name="Lieberman T.D."/>
            <person name="Swanson P.K."/>
            <person name="Smith M."/>
            <person name="Roesemann S."/>
            <person name="Alexander J.E."/>
            <person name="Rich S.A."/>
            <person name="Livny J."/>
            <person name="Vlamakis H."/>
            <person name="Clish C."/>
            <person name="Bullock K."/>
            <person name="Deik A."/>
            <person name="Scott J."/>
            <person name="Pierce K.A."/>
            <person name="Xavier R.J."/>
            <person name="Alm E.J."/>
        </authorList>
    </citation>
    <scope>NUCLEOTIDE SEQUENCE [LARGE SCALE GENOMIC DNA]</scope>
    <source>
        <strain evidence="2 4">BIOML-A4</strain>
        <strain evidence="3 5">BIOML-A5</strain>
    </source>
</reference>
<dbReference type="EMBL" id="WKPJ01000001">
    <property type="protein sequence ID" value="MSA87764.1"/>
    <property type="molecule type" value="Genomic_DNA"/>
</dbReference>
<dbReference type="OrthoDB" id="9952019at2"/>
<keyword evidence="1" id="KW-1133">Transmembrane helix</keyword>
<dbReference type="Proteomes" id="UP000433575">
    <property type="component" value="Unassembled WGS sequence"/>
</dbReference>
<evidence type="ECO:0000313" key="2">
    <source>
        <dbReference type="EMBL" id="MSA87764.1"/>
    </source>
</evidence>
<evidence type="ECO:0000313" key="3">
    <source>
        <dbReference type="EMBL" id="MSC31559.1"/>
    </source>
</evidence>
<comment type="caution">
    <text evidence="2">The sequence shown here is derived from an EMBL/GenBank/DDBJ whole genome shotgun (WGS) entry which is preliminary data.</text>
</comment>
<keyword evidence="5" id="KW-1185">Reference proteome</keyword>
<accession>A0A6N7S1R0</accession>
<sequence>MKRVREFFYNHGWSYYQVRNLTVAPLCFLLFILATYGFTSITQNQSFSEESPQVIPLSDFGLMDEIVERERSWIDGLGNQRYECILRGVDPDTNYNIRLNINVVDYQEEIDPVIGYLREMGISVNQNSFR</sequence>
<proteinExistence type="predicted"/>
<dbReference type="EMBL" id="WKPI01000001">
    <property type="protein sequence ID" value="MSC31559.1"/>
    <property type="molecule type" value="Genomic_DNA"/>
</dbReference>
<organism evidence="2 4">
    <name type="scientific">Holdemania massiliensis</name>
    <dbReference type="NCBI Taxonomy" id="1468449"/>
    <lineage>
        <taxon>Bacteria</taxon>
        <taxon>Bacillati</taxon>
        <taxon>Bacillota</taxon>
        <taxon>Erysipelotrichia</taxon>
        <taxon>Erysipelotrichales</taxon>
        <taxon>Erysipelotrichaceae</taxon>
        <taxon>Holdemania</taxon>
    </lineage>
</organism>
<evidence type="ECO:0000256" key="1">
    <source>
        <dbReference type="SAM" id="Phobius"/>
    </source>
</evidence>
<keyword evidence="1" id="KW-0472">Membrane</keyword>
<keyword evidence="1" id="KW-0812">Transmembrane</keyword>
<evidence type="ECO:0000313" key="5">
    <source>
        <dbReference type="Proteomes" id="UP000480929"/>
    </source>
</evidence>
<dbReference type="AlphaFoldDB" id="A0A6N7S1R0"/>
<name>A0A6N7S1R0_9FIRM</name>